<proteinExistence type="predicted"/>
<keyword evidence="7" id="KW-0336">GPI-anchor</keyword>
<dbReference type="GO" id="GO:0005576">
    <property type="term" value="C:extracellular region"/>
    <property type="evidence" value="ECO:0007669"/>
    <property type="project" value="UniProtKB-SubCell"/>
</dbReference>
<feature type="chain" id="PRO_5039374153" evidence="14">
    <location>
        <begin position="22"/>
        <end position="528"/>
    </location>
</feature>
<dbReference type="PROSITE" id="PS00682">
    <property type="entry name" value="ZP_1"/>
    <property type="match status" value="1"/>
</dbReference>
<dbReference type="Pfam" id="PF00100">
    <property type="entry name" value="Zona_pellucida"/>
    <property type="match status" value="1"/>
</dbReference>
<sequence>MVGSGLLWLASVSCILMLVLAEQQGLRTTANASSYELGLECGAPGTPEAHVCFDPCQKYTQLDDPSRSIENTETNGQLCDRNLQGWYRFVGEGGVQMPETCVPMFRCQTAAPLWLSGTHPSNEEGIVNRTACAHWSENCCLWEKEVLVKACPGGYYVYRLEDTPDCDLRYCTDPTTVKDKCDRPCRPEEECRSVDGVWDCFCKQDLNSSDVHSLQPQLDCGPTEIKVSLDKCRLEALGFGEQVIAYLQDLNCSSTTKPEERNWVSIVSPVQAGACGNTLERNQTHAIYKNMFSLVDDFIIRDTILNINFQCAYPLDMKVSLEMALQPIVSSLNISVGGEGEFTVRMALFQDQNYTSPYEGDAAVLSVESMLYVGAILERGDTSRFNLLLKNCYATPTKDRTDPVKYFIIRNSCPNLKDSTIHVEENGMSSESRFSVQMFMFAGNYDLVFLHCEVHLCDFLSEECQPSCSRSRLRSDGVAIDPAHVLDLGPITRKGAQSLGVLSGAPSVSGFLLTWPVLLLPVLLTWLF</sequence>
<dbReference type="Gene3D" id="2.60.40.3210">
    <property type="entry name" value="Zona pellucida, ZP-N domain"/>
    <property type="match status" value="1"/>
</dbReference>
<evidence type="ECO:0000256" key="5">
    <source>
        <dbReference type="ARBA" id="ARBA00022536"/>
    </source>
</evidence>
<dbReference type="GO" id="GO:0016324">
    <property type="term" value="C:apical plasma membrane"/>
    <property type="evidence" value="ECO:0007669"/>
    <property type="project" value="UniProtKB-SubCell"/>
</dbReference>
<dbReference type="PROSITE" id="PS51034">
    <property type="entry name" value="ZP_2"/>
    <property type="match status" value="1"/>
</dbReference>
<evidence type="ECO:0000313" key="17">
    <source>
        <dbReference type="RefSeq" id="XP_006876020.1"/>
    </source>
</evidence>
<evidence type="ECO:0000256" key="9">
    <source>
        <dbReference type="ARBA" id="ARBA00022859"/>
    </source>
</evidence>
<keyword evidence="8 14" id="KW-0732">Signal</keyword>
<evidence type="ECO:0000256" key="2">
    <source>
        <dbReference type="ARBA" id="ARBA00004613"/>
    </source>
</evidence>
<dbReference type="FunFam" id="2.60.40.4100:FF:000001">
    <property type="entry name" value="alpha-tectorin isoform X1"/>
    <property type="match status" value="1"/>
</dbReference>
<evidence type="ECO:0000256" key="7">
    <source>
        <dbReference type="ARBA" id="ARBA00022622"/>
    </source>
</evidence>
<dbReference type="Gene3D" id="2.60.40.4100">
    <property type="entry name" value="Zona pellucida, ZP-C domain"/>
    <property type="match status" value="1"/>
</dbReference>
<keyword evidence="13" id="KW-0449">Lipoprotein</keyword>
<evidence type="ECO:0000313" key="16">
    <source>
        <dbReference type="Proteomes" id="UP000504623"/>
    </source>
</evidence>
<dbReference type="GO" id="GO:0098552">
    <property type="term" value="C:side of membrane"/>
    <property type="evidence" value="ECO:0007669"/>
    <property type="project" value="UniProtKB-KW"/>
</dbReference>
<dbReference type="PANTHER" id="PTHR14002:SF16">
    <property type="entry name" value="PANCREATIC SECRETORY GRANULE MEMBRANE MAJOR GLYCOPROTEIN GP2"/>
    <property type="match status" value="1"/>
</dbReference>
<dbReference type="InterPro" id="IPR017977">
    <property type="entry name" value="ZP_dom_CS"/>
</dbReference>
<feature type="domain" description="ZP" evidence="15">
    <location>
        <begin position="219"/>
        <end position="475"/>
    </location>
</feature>
<evidence type="ECO:0000256" key="13">
    <source>
        <dbReference type="ARBA" id="ARBA00023288"/>
    </source>
</evidence>
<dbReference type="InterPro" id="IPR057774">
    <property type="entry name" value="D8C_UMOD/GP2/OIT3-like"/>
</dbReference>
<dbReference type="Pfam" id="PF23344">
    <property type="entry name" value="ZP-N"/>
    <property type="match status" value="1"/>
</dbReference>
<evidence type="ECO:0000256" key="14">
    <source>
        <dbReference type="SAM" id="SignalP"/>
    </source>
</evidence>
<evidence type="ECO:0000256" key="4">
    <source>
        <dbReference type="ARBA" id="ARBA00022525"/>
    </source>
</evidence>
<dbReference type="AlphaFoldDB" id="A0A9B0U9L9"/>
<dbReference type="InterPro" id="IPR048290">
    <property type="entry name" value="ZP_chr"/>
</dbReference>
<keyword evidence="9" id="KW-0391">Immunity</keyword>
<dbReference type="Proteomes" id="UP000504623">
    <property type="component" value="Unplaced"/>
</dbReference>
<keyword evidence="11" id="KW-1015">Disulfide bond</keyword>
<reference evidence="17" key="1">
    <citation type="submission" date="2025-08" db="UniProtKB">
        <authorList>
            <consortium name="RefSeq"/>
        </authorList>
    </citation>
    <scope>IDENTIFICATION</scope>
    <source>
        <tissue evidence="17">Spleen</tissue>
    </source>
</reference>
<dbReference type="PANTHER" id="PTHR14002">
    <property type="entry name" value="ENDOGLIN/TGF-BETA RECEPTOR TYPE III"/>
    <property type="match status" value="1"/>
</dbReference>
<dbReference type="InterPro" id="IPR042235">
    <property type="entry name" value="ZP-C_dom"/>
</dbReference>
<dbReference type="SMART" id="SM00241">
    <property type="entry name" value="ZP"/>
    <property type="match status" value="1"/>
</dbReference>
<keyword evidence="10" id="KW-0472">Membrane</keyword>
<dbReference type="InterPro" id="IPR055355">
    <property type="entry name" value="ZP-C"/>
</dbReference>
<comment type="subcellular location">
    <subcellularLocation>
        <location evidence="1">Apical cell membrane</location>
        <topology evidence="1">Lipid-anchor</topology>
        <topology evidence="1">GPI-anchor</topology>
    </subcellularLocation>
    <subcellularLocation>
        <location evidence="2">Secreted</location>
    </subcellularLocation>
</comment>
<organism evidence="16 17">
    <name type="scientific">Chrysochloris asiatica</name>
    <name type="common">Cape golden mole</name>
    <dbReference type="NCBI Taxonomy" id="185453"/>
    <lineage>
        <taxon>Eukaryota</taxon>
        <taxon>Metazoa</taxon>
        <taxon>Chordata</taxon>
        <taxon>Craniata</taxon>
        <taxon>Vertebrata</taxon>
        <taxon>Euteleostomi</taxon>
        <taxon>Mammalia</taxon>
        <taxon>Eutheria</taxon>
        <taxon>Afrotheria</taxon>
        <taxon>Chrysochloridae</taxon>
        <taxon>Chrysochlorinae</taxon>
        <taxon>Chrysochloris</taxon>
    </lineage>
</organism>
<keyword evidence="12" id="KW-0325">Glycoprotein</keyword>
<dbReference type="PRINTS" id="PR00023">
    <property type="entry name" value="ZPELLUCIDA"/>
</dbReference>
<dbReference type="GO" id="GO:0045087">
    <property type="term" value="P:innate immune response"/>
    <property type="evidence" value="ECO:0007669"/>
    <property type="project" value="UniProtKB-KW"/>
</dbReference>
<dbReference type="GeneID" id="102813011"/>
<evidence type="ECO:0000256" key="12">
    <source>
        <dbReference type="ARBA" id="ARBA00023180"/>
    </source>
</evidence>
<evidence type="ECO:0000259" key="15">
    <source>
        <dbReference type="PROSITE" id="PS51034"/>
    </source>
</evidence>
<evidence type="ECO:0000256" key="6">
    <source>
        <dbReference type="ARBA" id="ARBA00022588"/>
    </source>
</evidence>
<keyword evidence="6" id="KW-0399">Innate immunity</keyword>
<feature type="signal peptide" evidence="14">
    <location>
        <begin position="1"/>
        <end position="21"/>
    </location>
</feature>
<evidence type="ECO:0000256" key="10">
    <source>
        <dbReference type="ARBA" id="ARBA00023136"/>
    </source>
</evidence>
<evidence type="ECO:0000256" key="11">
    <source>
        <dbReference type="ARBA" id="ARBA00023157"/>
    </source>
</evidence>
<evidence type="ECO:0000256" key="3">
    <source>
        <dbReference type="ARBA" id="ARBA00022475"/>
    </source>
</evidence>
<dbReference type="CTD" id="2813"/>
<dbReference type="Pfam" id="PF23283">
    <property type="entry name" value="D8C_UMOD"/>
    <property type="match status" value="1"/>
</dbReference>
<dbReference type="InterPro" id="IPR001507">
    <property type="entry name" value="ZP_dom"/>
</dbReference>
<dbReference type="OrthoDB" id="9987373at2759"/>
<protein>
    <submittedName>
        <fullName evidence="17">Pancreatic secretory granule membrane major glycoprotein GP2 isoform X1</fullName>
    </submittedName>
</protein>
<dbReference type="FunFam" id="2.60.40.3210:FF:000003">
    <property type="entry name" value="Glycoprotein 2"/>
    <property type="match status" value="1"/>
</dbReference>
<keyword evidence="4" id="KW-0964">Secreted</keyword>
<evidence type="ECO:0000256" key="1">
    <source>
        <dbReference type="ARBA" id="ARBA00004303"/>
    </source>
</evidence>
<evidence type="ECO:0000256" key="8">
    <source>
        <dbReference type="ARBA" id="ARBA00022729"/>
    </source>
</evidence>
<keyword evidence="3" id="KW-1003">Cell membrane</keyword>
<dbReference type="RefSeq" id="XP_006876020.1">
    <property type="nucleotide sequence ID" value="XM_006875958.1"/>
</dbReference>
<keyword evidence="5" id="KW-0245">EGF-like domain</keyword>
<accession>A0A9B0U9L9</accession>
<name>A0A9B0U9L9_CHRAS</name>
<gene>
    <name evidence="17" type="primary">GP2</name>
</gene>
<keyword evidence="16" id="KW-1185">Reference proteome</keyword>
<dbReference type="InterPro" id="IPR055356">
    <property type="entry name" value="ZP-N"/>
</dbReference>